<evidence type="ECO:0000313" key="1">
    <source>
        <dbReference type="EMBL" id="VZO36866.1"/>
    </source>
</evidence>
<accession>A0A7M4DIQ3</accession>
<dbReference type="EMBL" id="CACRYJ010000028">
    <property type="protein sequence ID" value="VZO36866.1"/>
    <property type="molecule type" value="Genomic_DNA"/>
</dbReference>
<organism evidence="1 2">
    <name type="scientific">Occultella aeris</name>
    <dbReference type="NCBI Taxonomy" id="2761496"/>
    <lineage>
        <taxon>Bacteria</taxon>
        <taxon>Bacillati</taxon>
        <taxon>Actinomycetota</taxon>
        <taxon>Actinomycetes</taxon>
        <taxon>Micrococcales</taxon>
        <taxon>Ruaniaceae</taxon>
        <taxon>Occultella</taxon>
    </lineage>
</organism>
<keyword evidence="2" id="KW-1185">Reference proteome</keyword>
<name>A0A7M4DIQ3_9MICO</name>
<evidence type="ECO:0008006" key="3">
    <source>
        <dbReference type="Google" id="ProtNLM"/>
    </source>
</evidence>
<gene>
    <name evidence="1" type="ORF">HALOF300_02006</name>
</gene>
<dbReference type="Proteomes" id="UP000419743">
    <property type="component" value="Unassembled WGS sequence"/>
</dbReference>
<comment type="caution">
    <text evidence="1">The sequence shown here is derived from an EMBL/GenBank/DDBJ whole genome shotgun (WGS) entry which is preliminary data.</text>
</comment>
<dbReference type="AlphaFoldDB" id="A0A7M4DIQ3"/>
<evidence type="ECO:0000313" key="2">
    <source>
        <dbReference type="Proteomes" id="UP000419743"/>
    </source>
</evidence>
<proteinExistence type="predicted"/>
<dbReference type="RefSeq" id="WP_156740811.1">
    <property type="nucleotide sequence ID" value="NZ_CACRYJ010000028.1"/>
</dbReference>
<reference evidence="1 2" key="1">
    <citation type="submission" date="2019-11" db="EMBL/GenBank/DDBJ databases">
        <authorList>
            <person name="Criscuolo A."/>
        </authorList>
    </citation>
    <scope>NUCLEOTIDE SEQUENCE [LARGE SCALE GENOMIC DNA]</scope>
    <source>
        <strain evidence="1">CIP111667</strain>
    </source>
</reference>
<protein>
    <recommendedName>
        <fullName evidence="3">Co/Zn/Cd efflux system component</fullName>
    </recommendedName>
</protein>
<sequence>MPQRRRGRPWRAALVVLVTLGLTIGAVNVVQTLLRTPTSPLVQRCIATDGQESVALDPEQAAHAALISAIATERGLPARAVTIGLATAMQESRLANLDYGDRDSLGLFQQRPSQGWGTVEQVTDPVYATNAFYDALVRVPDYENLEITVAAQEVQRSGFPDAYAQHEQLARLFASSLTGHSPAALVCRLAEPDAATTAALPATLTTRVARDLPSVVMVASGTDHLLSVQALTPDGGADSPDLLAWAVAQWAVATAHETGVGEVVVAGQHWVRADGGRAAWAPLPDGAVGVDDPVGTVRLR</sequence>